<evidence type="ECO:0000313" key="3">
    <source>
        <dbReference type="Proteomes" id="UP001235840"/>
    </source>
</evidence>
<accession>A0ABT9VZT2</accession>
<dbReference type="InterPro" id="IPR029058">
    <property type="entry name" value="AB_hydrolase_fold"/>
</dbReference>
<evidence type="ECO:0000259" key="1">
    <source>
        <dbReference type="Pfam" id="PF00561"/>
    </source>
</evidence>
<organism evidence="2 3">
    <name type="scientific">Caldalkalibacillus horti</name>
    <dbReference type="NCBI Taxonomy" id="77523"/>
    <lineage>
        <taxon>Bacteria</taxon>
        <taxon>Bacillati</taxon>
        <taxon>Bacillota</taxon>
        <taxon>Bacilli</taxon>
        <taxon>Bacillales</taxon>
        <taxon>Bacillaceae</taxon>
        <taxon>Caldalkalibacillus</taxon>
    </lineage>
</organism>
<evidence type="ECO:0000313" key="2">
    <source>
        <dbReference type="EMBL" id="MDQ0166507.1"/>
    </source>
</evidence>
<reference evidence="2 3" key="1">
    <citation type="submission" date="2023-07" db="EMBL/GenBank/DDBJ databases">
        <title>Genomic Encyclopedia of Type Strains, Phase IV (KMG-IV): sequencing the most valuable type-strain genomes for metagenomic binning, comparative biology and taxonomic classification.</title>
        <authorList>
            <person name="Goeker M."/>
        </authorList>
    </citation>
    <scope>NUCLEOTIDE SEQUENCE [LARGE SCALE GENOMIC DNA]</scope>
    <source>
        <strain evidence="2 3">DSM 12751</strain>
    </source>
</reference>
<dbReference type="Gene3D" id="3.40.50.1820">
    <property type="entry name" value="alpha/beta hydrolase"/>
    <property type="match status" value="1"/>
</dbReference>
<sequence>MSKTTTKMTTKTLEVQGFKTHCYMAGESGPEILLIHGAGVDSAMLSWSEVIEPLAENYQVYAPDFPGYGQSEYKQGIEYSNTFYTKFTHDLIKELNLNNPIIIGISMGGGIAIEYAITYPDQLQVLGLVNSNGILDKWQWHYFTYHFYVNTPLNALSYKMMAKSRKMTEQIVLSGLFYNPENVTEKLLDDCQKAAQSPHAGKAFGSLQKSEYLGRQGLKSDFSSRMPQIKAPTFIVHGTEDRTVPVAHAHKAHQLIPNSELFLIEEARHWPQKEKPEDFIRITREFLAQQDL</sequence>
<protein>
    <submittedName>
        <fullName evidence="2">Pimeloyl-ACP methyl ester carboxylesterase</fullName>
    </submittedName>
</protein>
<dbReference type="PANTHER" id="PTHR46438">
    <property type="entry name" value="ALPHA/BETA-HYDROLASES SUPERFAMILY PROTEIN"/>
    <property type="match status" value="1"/>
</dbReference>
<name>A0ABT9VZT2_9BACI</name>
<keyword evidence="3" id="KW-1185">Reference proteome</keyword>
<dbReference type="InterPro" id="IPR000073">
    <property type="entry name" value="AB_hydrolase_1"/>
</dbReference>
<dbReference type="Proteomes" id="UP001235840">
    <property type="component" value="Unassembled WGS sequence"/>
</dbReference>
<dbReference type="Pfam" id="PF00561">
    <property type="entry name" value="Abhydrolase_1"/>
    <property type="match status" value="1"/>
</dbReference>
<comment type="caution">
    <text evidence="2">The sequence shown here is derived from an EMBL/GenBank/DDBJ whole genome shotgun (WGS) entry which is preliminary data.</text>
</comment>
<feature type="domain" description="AB hydrolase-1" evidence="1">
    <location>
        <begin position="32"/>
        <end position="276"/>
    </location>
</feature>
<dbReference type="EMBL" id="JAUSTY010000009">
    <property type="protein sequence ID" value="MDQ0166507.1"/>
    <property type="molecule type" value="Genomic_DNA"/>
</dbReference>
<dbReference type="PRINTS" id="PR00111">
    <property type="entry name" value="ABHYDROLASE"/>
</dbReference>
<dbReference type="SUPFAM" id="SSF53474">
    <property type="entry name" value="alpha/beta-Hydrolases"/>
    <property type="match status" value="1"/>
</dbReference>
<gene>
    <name evidence="2" type="ORF">J2S11_002411</name>
</gene>
<dbReference type="RefSeq" id="WP_307394771.1">
    <property type="nucleotide sequence ID" value="NZ_BAAADK010000045.1"/>
</dbReference>
<proteinExistence type="predicted"/>